<dbReference type="InterPro" id="IPR014001">
    <property type="entry name" value="Helicase_ATP-bd"/>
</dbReference>
<dbReference type="PROSITE" id="PS51192">
    <property type="entry name" value="HELICASE_ATP_BIND_1"/>
    <property type="match status" value="1"/>
</dbReference>
<dbReference type="SMART" id="SM00487">
    <property type="entry name" value="DEXDc"/>
    <property type="match status" value="1"/>
</dbReference>
<name>A0AA38Q5J0_9AGAR</name>
<dbReference type="SMART" id="SM00490">
    <property type="entry name" value="HELICc"/>
    <property type="match status" value="1"/>
</dbReference>
<keyword evidence="1" id="KW-0347">Helicase</keyword>
<dbReference type="EMBL" id="MU801918">
    <property type="protein sequence ID" value="KAJ3987786.1"/>
    <property type="molecule type" value="Genomic_DNA"/>
</dbReference>
<dbReference type="InterPro" id="IPR027417">
    <property type="entry name" value="P-loop_NTPase"/>
</dbReference>
<dbReference type="SUPFAM" id="SSF52540">
    <property type="entry name" value="P-loop containing nucleoside triphosphate hydrolases"/>
    <property type="match status" value="1"/>
</dbReference>
<dbReference type="GO" id="GO:0061749">
    <property type="term" value="F:forked DNA-dependent helicase activity"/>
    <property type="evidence" value="ECO:0007669"/>
    <property type="project" value="TreeGrafter"/>
</dbReference>
<accession>A0AA38Q5J0</accession>
<evidence type="ECO:0000259" key="3">
    <source>
        <dbReference type="PROSITE" id="PS51194"/>
    </source>
</evidence>
<dbReference type="GO" id="GO:0005759">
    <property type="term" value="C:mitochondrial matrix"/>
    <property type="evidence" value="ECO:0007669"/>
    <property type="project" value="TreeGrafter"/>
</dbReference>
<proteinExistence type="predicted"/>
<feature type="domain" description="Helicase C-terminal" evidence="3">
    <location>
        <begin position="270"/>
        <end position="421"/>
    </location>
</feature>
<dbReference type="CDD" id="cd18799">
    <property type="entry name" value="SF2_C_EcoAI-like"/>
    <property type="match status" value="1"/>
</dbReference>
<keyword evidence="1" id="KW-0547">Nucleotide-binding</keyword>
<dbReference type="GO" id="GO:0036121">
    <property type="term" value="F:double-stranded DNA helicase activity"/>
    <property type="evidence" value="ECO:0007669"/>
    <property type="project" value="TreeGrafter"/>
</dbReference>
<dbReference type="AlphaFoldDB" id="A0AA38Q5J0"/>
<keyword evidence="1" id="KW-0067">ATP-binding</keyword>
<sequence length="676" mass="75139">MLPWFRNIFRGGRLFSTEPARVITLRPYQEHCIQACEDALKAGSSRIGCSLPTGSGKTTVFISLLSRIPPPESNPKASRSLIIVNSIELARQSAEQVTRLFPSWTVQIEQGVKHQASGTADVTVATYQTLLQSERFAKFDPTRLKAVIVDECHHAAAPSYLKLLSHFDPNIRHPDPNFKPMTLPHRIPIIGFSATLSRHDGIALGSVFERIVYHRDFLSMIKDQWLSGVRFTTVQANINLEGVTVNSRTGDFNATSLAHVINTDTINHLVTRTWLDKASERRSTLVFCVDIAHVRDLTQVFRGFGIDARYVYSKTPVAERKALIASFKAGQFPVLVNCAILTEGADIPNIDCVIVARPTRSRNVFAQMIGRGMRLSSETGKKDCRIIDFVDSANRVSGIVSTPTLFGLDPADLEIEDESLESLEEKSSAKITSPATDDIPDPVSVTYTDYEDPFAFVSKFSGLSPHINQLSTYAWVGCGNDVYVLECLGKGFIRIEKVEATDECPTHFSAHFTPAALDRATAASLKVSPFLRKRRILQSEDLSEAIKGCDTYAKTKVVFGPMVVGLLRSARWRKTPATPQQLAFVSKRLKKPLDGEDNDLQNLTKGEAANIITRLKNGAKVCGQYNIPCSHHIYYIIEQRRHEKKVQQASAAARALEKERVRRAREEVRVGPLATY</sequence>
<dbReference type="InterPro" id="IPR001650">
    <property type="entry name" value="Helicase_C-like"/>
</dbReference>
<dbReference type="GO" id="GO:0070125">
    <property type="term" value="P:mitochondrial translational elongation"/>
    <property type="evidence" value="ECO:0007669"/>
    <property type="project" value="TreeGrafter"/>
</dbReference>
<dbReference type="Pfam" id="PF04851">
    <property type="entry name" value="ResIII"/>
    <property type="match status" value="1"/>
</dbReference>
<dbReference type="PANTHER" id="PTHR47396">
    <property type="entry name" value="TYPE I RESTRICTION ENZYME ECOKI R PROTEIN"/>
    <property type="match status" value="1"/>
</dbReference>
<dbReference type="Gene3D" id="3.40.50.300">
    <property type="entry name" value="P-loop containing nucleotide triphosphate hydrolases"/>
    <property type="match status" value="2"/>
</dbReference>
<evidence type="ECO:0000313" key="4">
    <source>
        <dbReference type="EMBL" id="KAJ3987786.1"/>
    </source>
</evidence>
<organism evidence="4 5">
    <name type="scientific">Lentinula detonsa</name>
    <dbReference type="NCBI Taxonomy" id="2804962"/>
    <lineage>
        <taxon>Eukaryota</taxon>
        <taxon>Fungi</taxon>
        <taxon>Dikarya</taxon>
        <taxon>Basidiomycota</taxon>
        <taxon>Agaricomycotina</taxon>
        <taxon>Agaricomycetes</taxon>
        <taxon>Agaricomycetidae</taxon>
        <taxon>Agaricales</taxon>
        <taxon>Marasmiineae</taxon>
        <taxon>Omphalotaceae</taxon>
        <taxon>Lentinula</taxon>
    </lineage>
</organism>
<protein>
    <submittedName>
        <fullName evidence="4">P-loop containing nucleoside triphosphate hydrolase protein</fullName>
    </submittedName>
</protein>
<gene>
    <name evidence="4" type="ORF">F5890DRAFT_1571440</name>
</gene>
<dbReference type="InterPro" id="IPR050742">
    <property type="entry name" value="Helicase_Restrict-Modif_Enz"/>
</dbReference>
<dbReference type="Pfam" id="PF00271">
    <property type="entry name" value="Helicase_C"/>
    <property type="match status" value="1"/>
</dbReference>
<reference evidence="4" key="1">
    <citation type="submission" date="2022-08" db="EMBL/GenBank/DDBJ databases">
        <authorList>
            <consortium name="DOE Joint Genome Institute"/>
            <person name="Min B."/>
            <person name="Riley R."/>
            <person name="Sierra-Patev S."/>
            <person name="Naranjo-Ortiz M."/>
            <person name="Looney B."/>
            <person name="Konkel Z."/>
            <person name="Slot J.C."/>
            <person name="Sakamoto Y."/>
            <person name="Steenwyk J.L."/>
            <person name="Rokas A."/>
            <person name="Carro J."/>
            <person name="Camarero S."/>
            <person name="Ferreira P."/>
            <person name="Molpeceres G."/>
            <person name="Ruiz-Duenas F.J."/>
            <person name="Serrano A."/>
            <person name="Henrissat B."/>
            <person name="Drula E."/>
            <person name="Hughes K.W."/>
            <person name="Mata J.L."/>
            <person name="Ishikawa N.K."/>
            <person name="Vargas-Isla R."/>
            <person name="Ushijima S."/>
            <person name="Smith C.A."/>
            <person name="Ahrendt S."/>
            <person name="Andreopoulos W."/>
            <person name="He G."/>
            <person name="Labutti K."/>
            <person name="Lipzen A."/>
            <person name="Ng V."/>
            <person name="Sandor L."/>
            <person name="Barry K."/>
            <person name="Martinez A.T."/>
            <person name="Xiao Y."/>
            <person name="Gibbons J.G."/>
            <person name="Terashima K."/>
            <person name="Hibbett D.S."/>
            <person name="Grigoriev I.V."/>
        </authorList>
    </citation>
    <scope>NUCLEOTIDE SEQUENCE</scope>
    <source>
        <strain evidence="4">TFB7829</strain>
    </source>
</reference>
<dbReference type="PROSITE" id="PS51194">
    <property type="entry name" value="HELICASE_CTER"/>
    <property type="match status" value="1"/>
</dbReference>
<comment type="caution">
    <text evidence="4">The sequence shown here is derived from an EMBL/GenBank/DDBJ whole genome shotgun (WGS) entry which is preliminary data.</text>
</comment>
<dbReference type="PANTHER" id="PTHR47396:SF1">
    <property type="entry name" value="ATP-DEPENDENT HELICASE IRC3-RELATED"/>
    <property type="match status" value="1"/>
</dbReference>
<evidence type="ECO:0000313" key="5">
    <source>
        <dbReference type="Proteomes" id="UP001163850"/>
    </source>
</evidence>
<dbReference type="GO" id="GO:0016787">
    <property type="term" value="F:hydrolase activity"/>
    <property type="evidence" value="ECO:0007669"/>
    <property type="project" value="UniProtKB-KW"/>
</dbReference>
<dbReference type="InterPro" id="IPR006935">
    <property type="entry name" value="Helicase/UvrB_N"/>
</dbReference>
<keyword evidence="4" id="KW-0378">Hydrolase</keyword>
<dbReference type="GO" id="GO:0005524">
    <property type="term" value="F:ATP binding"/>
    <property type="evidence" value="ECO:0007669"/>
    <property type="project" value="InterPro"/>
</dbReference>
<evidence type="ECO:0000256" key="1">
    <source>
        <dbReference type="ARBA" id="ARBA00022806"/>
    </source>
</evidence>
<dbReference type="GO" id="GO:0000403">
    <property type="term" value="F:Y-form DNA binding"/>
    <property type="evidence" value="ECO:0007669"/>
    <property type="project" value="TreeGrafter"/>
</dbReference>
<evidence type="ECO:0000259" key="2">
    <source>
        <dbReference type="PROSITE" id="PS51192"/>
    </source>
</evidence>
<feature type="domain" description="Helicase ATP-binding" evidence="2">
    <location>
        <begin position="38"/>
        <end position="214"/>
    </location>
</feature>
<dbReference type="GO" id="GO:0032042">
    <property type="term" value="P:mitochondrial DNA metabolic process"/>
    <property type="evidence" value="ECO:0007669"/>
    <property type="project" value="TreeGrafter"/>
</dbReference>
<dbReference type="Proteomes" id="UP001163850">
    <property type="component" value="Unassembled WGS sequence"/>
</dbReference>